<keyword evidence="2" id="KW-0812">Transmembrane</keyword>
<dbReference type="Proteomes" id="UP000518752">
    <property type="component" value="Unassembled WGS sequence"/>
</dbReference>
<proteinExistence type="predicted"/>
<keyword evidence="2" id="KW-1133">Transmembrane helix</keyword>
<organism evidence="3 4">
    <name type="scientific">Collybiopsis confluens</name>
    <dbReference type="NCBI Taxonomy" id="2823264"/>
    <lineage>
        <taxon>Eukaryota</taxon>
        <taxon>Fungi</taxon>
        <taxon>Dikarya</taxon>
        <taxon>Basidiomycota</taxon>
        <taxon>Agaricomycotina</taxon>
        <taxon>Agaricomycetes</taxon>
        <taxon>Agaricomycetidae</taxon>
        <taxon>Agaricales</taxon>
        <taxon>Marasmiineae</taxon>
        <taxon>Omphalotaceae</taxon>
        <taxon>Collybiopsis</taxon>
    </lineage>
</organism>
<dbReference type="AlphaFoldDB" id="A0A8H5MC06"/>
<reference evidence="3 4" key="1">
    <citation type="journal article" date="2020" name="ISME J.">
        <title>Uncovering the hidden diversity of litter-decomposition mechanisms in mushroom-forming fungi.</title>
        <authorList>
            <person name="Floudas D."/>
            <person name="Bentzer J."/>
            <person name="Ahren D."/>
            <person name="Johansson T."/>
            <person name="Persson P."/>
            <person name="Tunlid A."/>
        </authorList>
    </citation>
    <scope>NUCLEOTIDE SEQUENCE [LARGE SCALE GENOMIC DNA]</scope>
    <source>
        <strain evidence="3 4">CBS 406.79</strain>
    </source>
</reference>
<dbReference type="Gene3D" id="2.60.120.260">
    <property type="entry name" value="Galactose-binding domain-like"/>
    <property type="match status" value="2"/>
</dbReference>
<feature type="transmembrane region" description="Helical" evidence="2">
    <location>
        <begin position="371"/>
        <end position="392"/>
    </location>
</feature>
<evidence type="ECO:0000256" key="1">
    <source>
        <dbReference type="SAM" id="MobiDB-lite"/>
    </source>
</evidence>
<name>A0A8H5MC06_9AGAR</name>
<comment type="caution">
    <text evidence="3">The sequence shown here is derived from an EMBL/GenBank/DDBJ whole genome shotgun (WGS) entry which is preliminary data.</text>
</comment>
<accession>A0A8H5MC06</accession>
<evidence type="ECO:0000313" key="4">
    <source>
        <dbReference type="Proteomes" id="UP000518752"/>
    </source>
</evidence>
<evidence type="ECO:0000256" key="2">
    <source>
        <dbReference type="SAM" id="Phobius"/>
    </source>
</evidence>
<keyword evidence="4" id="KW-1185">Reference proteome</keyword>
<protein>
    <submittedName>
        <fullName evidence="3">Uncharacterized protein</fullName>
    </submittedName>
</protein>
<sequence length="550" mass="59538">MTVETLRLSLSLDDRVEKEDFFPLPPPAFHFSFTMSTVWFMVDDTDPRLNYTGSWSFISNISAASNSFDQASTVTGPAFNSTLHSTQSNVTINFRFNGSSYLGVYGTQGPGGVLPKINCLLDGVETRSFVEQYPGNNMLTCRADFQFGLLSPGEHDLLINVTNFSTSAWFFDYITYESLANPILDGEVLQVGNAELINTSNYSMLSFGSGWSDNLANDSSTTNIPGSFATVKFNGKSTVCAVPNPHFISGTSMSLYGNLLTNISNIASYQVDAQDPVTLQLSASEPIYKQLLFTAPDLSVGEHAVVVTFNGSESGMPLDISYFYVQSLTAAQQTSLVSPSPVSPSPISSASGAATPGVSAAAAHSSLDHGIILGAVLGTLLPILVLASAIGYRSRAKRQISQQNTITPLVVVSVDRNFSTTGYSNAKSLSRFKLGTVAPFINTNMNNNDSSGADHGPRNPPSANNAQTLKLEQRLVVMQEQIQRRDQQLAEVSVQQQQIQQRDQQLTEVSVQQQRVIAVHTDSELRLTEEDALGLDRGSPIEVPPEYTVY</sequence>
<dbReference type="OrthoDB" id="3052647at2759"/>
<keyword evidence="2" id="KW-0472">Membrane</keyword>
<gene>
    <name evidence="3" type="ORF">D9757_005021</name>
</gene>
<dbReference type="EMBL" id="JAACJN010000025">
    <property type="protein sequence ID" value="KAF5388940.1"/>
    <property type="molecule type" value="Genomic_DNA"/>
</dbReference>
<evidence type="ECO:0000313" key="3">
    <source>
        <dbReference type="EMBL" id="KAF5388940.1"/>
    </source>
</evidence>
<feature type="region of interest" description="Disordered" evidence="1">
    <location>
        <begin position="443"/>
        <end position="465"/>
    </location>
</feature>